<name>L0IFX4_HALRX</name>
<evidence type="ECO:0000313" key="2">
    <source>
        <dbReference type="EMBL" id="AGB17131.1"/>
    </source>
</evidence>
<accession>L0IFX4</accession>
<keyword evidence="3" id="KW-1185">Reference proteome</keyword>
<dbReference type="HOGENOM" id="CLU_3282779_0_0_2"/>
<dbReference type="Proteomes" id="UP000010846">
    <property type="component" value="Chromosome"/>
</dbReference>
<evidence type="ECO:0000313" key="3">
    <source>
        <dbReference type="Proteomes" id="UP000010846"/>
    </source>
</evidence>
<sequence length="40" mass="4374">MARDERSEASSNAASDDGDPKEGKYDKYVDKLLDVLGLLT</sequence>
<dbReference type="EMBL" id="CP003050">
    <property type="protein sequence ID" value="AGB17131.1"/>
    <property type="molecule type" value="Genomic_DNA"/>
</dbReference>
<protein>
    <submittedName>
        <fullName evidence="2">Uncharacterized protein</fullName>
    </submittedName>
</protein>
<evidence type="ECO:0000256" key="1">
    <source>
        <dbReference type="SAM" id="MobiDB-lite"/>
    </source>
</evidence>
<dbReference type="KEGG" id="hru:Halru_2550"/>
<dbReference type="STRING" id="797302.Halru_2550"/>
<organism evidence="2 3">
    <name type="scientific">Halovivax ruber (strain DSM 18193 / JCM 13892 / XH-70)</name>
    <dbReference type="NCBI Taxonomy" id="797302"/>
    <lineage>
        <taxon>Archaea</taxon>
        <taxon>Methanobacteriati</taxon>
        <taxon>Methanobacteriota</taxon>
        <taxon>Stenosarchaea group</taxon>
        <taxon>Halobacteria</taxon>
        <taxon>Halobacteriales</taxon>
        <taxon>Natrialbaceae</taxon>
        <taxon>Halovivax</taxon>
    </lineage>
</organism>
<feature type="region of interest" description="Disordered" evidence="1">
    <location>
        <begin position="1"/>
        <end position="25"/>
    </location>
</feature>
<proteinExistence type="predicted"/>
<dbReference type="AlphaFoldDB" id="L0IFX4"/>
<dbReference type="GeneID" id="80458371"/>
<reference evidence="2" key="1">
    <citation type="submission" date="2011-09" db="EMBL/GenBank/DDBJ databases">
        <title>Complete sequence of Halovivax ruber XH-70.</title>
        <authorList>
            <consortium name="US DOE Joint Genome Institute"/>
            <person name="Lucas S."/>
            <person name="Han J."/>
            <person name="Lapidus A."/>
            <person name="Cheng J.-F."/>
            <person name="Goodwin L."/>
            <person name="Pitluck S."/>
            <person name="Peters L."/>
            <person name="Mikhailova N."/>
            <person name="Davenport K."/>
            <person name="Detter J.C."/>
            <person name="Han C."/>
            <person name="Tapia R."/>
            <person name="Land M."/>
            <person name="Hauser L."/>
            <person name="Kyrpides N."/>
            <person name="Ivanova N."/>
            <person name="Pagani I."/>
            <person name="Sproer C."/>
            <person name="Anderson I."/>
            <person name="Woyke T."/>
        </authorList>
    </citation>
    <scope>NUCLEOTIDE SEQUENCE</scope>
    <source>
        <strain evidence="2">XH-70</strain>
    </source>
</reference>
<gene>
    <name evidence="2" type="ordered locus">Halru_2550</name>
</gene>
<dbReference type="RefSeq" id="WP_015301731.1">
    <property type="nucleotide sequence ID" value="NC_019964.1"/>
</dbReference>